<dbReference type="RefSeq" id="WP_394839938.1">
    <property type="nucleotide sequence ID" value="NZ_CP089929.1"/>
</dbReference>
<dbReference type="Proteomes" id="UP001374803">
    <property type="component" value="Chromosome"/>
</dbReference>
<dbReference type="Gene3D" id="3.30.1380.10">
    <property type="match status" value="1"/>
</dbReference>
<dbReference type="EMBL" id="CP089983">
    <property type="protein sequence ID" value="WXB10261.1"/>
    <property type="molecule type" value="Genomic_DNA"/>
</dbReference>
<organism evidence="13 14">
    <name type="scientific">Pendulispora rubella</name>
    <dbReference type="NCBI Taxonomy" id="2741070"/>
    <lineage>
        <taxon>Bacteria</taxon>
        <taxon>Pseudomonadati</taxon>
        <taxon>Myxococcota</taxon>
        <taxon>Myxococcia</taxon>
        <taxon>Myxococcales</taxon>
        <taxon>Sorangiineae</taxon>
        <taxon>Pendulisporaceae</taxon>
        <taxon>Pendulispora</taxon>
    </lineage>
</organism>
<feature type="region of interest" description="Disordered" evidence="12">
    <location>
        <begin position="1"/>
        <end position="50"/>
    </location>
</feature>
<feature type="compositionally biased region" description="Acidic residues" evidence="12">
    <location>
        <begin position="246"/>
        <end position="255"/>
    </location>
</feature>
<keyword evidence="7" id="KW-0862">Zinc</keyword>
<accession>A0ABZ2LKF4</accession>
<evidence type="ECO:0000256" key="10">
    <source>
        <dbReference type="ARBA" id="ARBA00093448"/>
    </source>
</evidence>
<evidence type="ECO:0000256" key="1">
    <source>
        <dbReference type="ARBA" id="ARBA00001947"/>
    </source>
</evidence>
<dbReference type="Pfam" id="PF05951">
    <property type="entry name" value="Peptidase_M15_2"/>
    <property type="match status" value="1"/>
</dbReference>
<reference evidence="13" key="1">
    <citation type="submission" date="2021-12" db="EMBL/GenBank/DDBJ databases">
        <title>Discovery of the Pendulisporaceae a myxobacterial family with distinct sporulation behavior and unique specialized metabolism.</title>
        <authorList>
            <person name="Garcia R."/>
            <person name="Popoff A."/>
            <person name="Bader C.D."/>
            <person name="Loehr J."/>
            <person name="Walesch S."/>
            <person name="Walt C."/>
            <person name="Boldt J."/>
            <person name="Bunk B."/>
            <person name="Haeckl F.J.F.P.J."/>
            <person name="Gunesch A.P."/>
            <person name="Birkelbach J."/>
            <person name="Nuebel U."/>
            <person name="Pietschmann T."/>
            <person name="Bach T."/>
            <person name="Mueller R."/>
        </authorList>
    </citation>
    <scope>NUCLEOTIDE SEQUENCE</scope>
    <source>
        <strain evidence="13">MSr11367</strain>
    </source>
</reference>
<keyword evidence="8" id="KW-0482">Metalloprotease</keyword>
<evidence type="ECO:0000256" key="5">
    <source>
        <dbReference type="ARBA" id="ARBA00022729"/>
    </source>
</evidence>
<dbReference type="InterPro" id="IPR010275">
    <property type="entry name" value="MepK"/>
</dbReference>
<sequence length="267" mass="29268">MLVSTVAMAAAPTVQKPKKPSAKAAQASARMRSWHTPTPNKAPPVDDEGRPKLVLYSLNTNDRVEMAARSDHGGFSARDLDRAARVLRDSRNGCEHPMDPRLLDLAYRIQTNFHAQELRIISAYRAPRKHRKSNHGLGRALDMIVPGASDEEVAKFARELGFVGIGVYPSSGFVHVDVRSRSYFWVDRSGPGRRNRERGILGDLAARSDSQAVTRGEHPTPPFAPLGDVDAWLRARTSHAATPAPPDEDDDEETMENGSGTPDGAEF</sequence>
<evidence type="ECO:0000313" key="13">
    <source>
        <dbReference type="EMBL" id="WXB10261.1"/>
    </source>
</evidence>
<evidence type="ECO:0000256" key="6">
    <source>
        <dbReference type="ARBA" id="ARBA00022801"/>
    </source>
</evidence>
<proteinExistence type="inferred from homology"/>
<evidence type="ECO:0000256" key="4">
    <source>
        <dbReference type="ARBA" id="ARBA00022723"/>
    </source>
</evidence>
<feature type="region of interest" description="Disordered" evidence="12">
    <location>
        <begin position="206"/>
        <end position="267"/>
    </location>
</feature>
<name>A0ABZ2LKF4_9BACT</name>
<keyword evidence="14" id="KW-1185">Reference proteome</keyword>
<keyword evidence="6" id="KW-0378">Hydrolase</keyword>
<comment type="cofactor">
    <cofactor evidence="1">
        <name>Zn(2+)</name>
        <dbReference type="ChEBI" id="CHEBI:29105"/>
    </cofactor>
</comment>
<evidence type="ECO:0000256" key="12">
    <source>
        <dbReference type="SAM" id="MobiDB-lite"/>
    </source>
</evidence>
<dbReference type="SUPFAM" id="SSF55166">
    <property type="entry name" value="Hedgehog/DD-peptidase"/>
    <property type="match status" value="1"/>
</dbReference>
<protein>
    <recommendedName>
        <fullName evidence="11">Murein endopeptidase K</fullName>
    </recommendedName>
</protein>
<keyword evidence="3" id="KW-0645">Protease</keyword>
<dbReference type="PANTHER" id="PTHR37425">
    <property type="match status" value="1"/>
</dbReference>
<evidence type="ECO:0000256" key="3">
    <source>
        <dbReference type="ARBA" id="ARBA00022670"/>
    </source>
</evidence>
<evidence type="ECO:0000256" key="9">
    <source>
        <dbReference type="ARBA" id="ARBA00023316"/>
    </source>
</evidence>
<keyword evidence="4" id="KW-0479">Metal-binding</keyword>
<gene>
    <name evidence="13" type="ORF">LVJ94_23910</name>
</gene>
<keyword evidence="5" id="KW-0732">Signal</keyword>
<dbReference type="InterPro" id="IPR009045">
    <property type="entry name" value="Zn_M74/Hedgehog-like"/>
</dbReference>
<comment type="similarity">
    <text evidence="10">Belongs to the peptidase M15 family.</text>
</comment>
<evidence type="ECO:0000256" key="11">
    <source>
        <dbReference type="ARBA" id="ARBA00093666"/>
    </source>
</evidence>
<evidence type="ECO:0000256" key="7">
    <source>
        <dbReference type="ARBA" id="ARBA00022833"/>
    </source>
</evidence>
<evidence type="ECO:0000313" key="14">
    <source>
        <dbReference type="Proteomes" id="UP001374803"/>
    </source>
</evidence>
<keyword evidence="9" id="KW-0961">Cell wall biogenesis/degradation</keyword>
<evidence type="ECO:0000256" key="2">
    <source>
        <dbReference type="ARBA" id="ARBA00004776"/>
    </source>
</evidence>
<dbReference type="PANTHER" id="PTHR37425:SF1">
    <property type="entry name" value="OUTER MEMBRANE PROTEIN"/>
    <property type="match status" value="1"/>
</dbReference>
<evidence type="ECO:0000256" key="8">
    <source>
        <dbReference type="ARBA" id="ARBA00023049"/>
    </source>
</evidence>
<comment type="pathway">
    <text evidence="2">Cell wall biogenesis; cell wall polysaccharide biosynthesis.</text>
</comment>